<dbReference type="Proteomes" id="UP001419268">
    <property type="component" value="Unassembled WGS sequence"/>
</dbReference>
<evidence type="ECO:0000313" key="2">
    <source>
        <dbReference type="Proteomes" id="UP001419268"/>
    </source>
</evidence>
<evidence type="ECO:0000313" key="1">
    <source>
        <dbReference type="EMBL" id="KAK9140741.1"/>
    </source>
</evidence>
<accession>A0AAP0PH81</accession>
<sequence>MFGLDSEYIKDTLSGLGIIANVSGNHLIRMGLSSFLWSEELLVILRRARARARARAMRYWATTSEIVEPARVQYMEELVYIREDYKLHEVSGLVEYVEEGSERLETVRAGKKCPVSVQSYLRKKYLLALPFDLSKQRRGLSHLPSLCGTTSAPEPLRFQILGRKPPKSHL</sequence>
<name>A0AAP0PH81_9MAGN</name>
<keyword evidence="2" id="KW-1185">Reference proteome</keyword>
<proteinExistence type="predicted"/>
<comment type="caution">
    <text evidence="1">The sequence shown here is derived from an EMBL/GenBank/DDBJ whole genome shotgun (WGS) entry which is preliminary data.</text>
</comment>
<organism evidence="1 2">
    <name type="scientific">Stephania cephalantha</name>
    <dbReference type="NCBI Taxonomy" id="152367"/>
    <lineage>
        <taxon>Eukaryota</taxon>
        <taxon>Viridiplantae</taxon>
        <taxon>Streptophyta</taxon>
        <taxon>Embryophyta</taxon>
        <taxon>Tracheophyta</taxon>
        <taxon>Spermatophyta</taxon>
        <taxon>Magnoliopsida</taxon>
        <taxon>Ranunculales</taxon>
        <taxon>Menispermaceae</taxon>
        <taxon>Menispermoideae</taxon>
        <taxon>Cissampelideae</taxon>
        <taxon>Stephania</taxon>
    </lineage>
</organism>
<protein>
    <submittedName>
        <fullName evidence="1">Uncharacterized protein</fullName>
    </submittedName>
</protein>
<gene>
    <name evidence="1" type="ORF">Scep_010422</name>
</gene>
<dbReference type="AlphaFoldDB" id="A0AAP0PH81"/>
<reference evidence="1 2" key="1">
    <citation type="submission" date="2024-01" db="EMBL/GenBank/DDBJ databases">
        <title>Genome assemblies of Stephania.</title>
        <authorList>
            <person name="Yang L."/>
        </authorList>
    </citation>
    <scope>NUCLEOTIDE SEQUENCE [LARGE SCALE GENOMIC DNA]</scope>
    <source>
        <strain evidence="1">JXDWG</strain>
        <tissue evidence="1">Leaf</tissue>
    </source>
</reference>
<dbReference type="EMBL" id="JBBNAG010000004">
    <property type="protein sequence ID" value="KAK9140741.1"/>
    <property type="molecule type" value="Genomic_DNA"/>
</dbReference>